<dbReference type="Proteomes" id="UP000824881">
    <property type="component" value="Unassembled WGS sequence"/>
</dbReference>
<organism evidence="1 2">
    <name type="scientific">Pleurotus cornucopiae</name>
    <name type="common">Cornucopia mushroom</name>
    <dbReference type="NCBI Taxonomy" id="5321"/>
    <lineage>
        <taxon>Eukaryota</taxon>
        <taxon>Fungi</taxon>
        <taxon>Dikarya</taxon>
        <taxon>Basidiomycota</taxon>
        <taxon>Agaricomycotina</taxon>
        <taxon>Agaricomycetes</taxon>
        <taxon>Agaricomycetidae</taxon>
        <taxon>Agaricales</taxon>
        <taxon>Pleurotineae</taxon>
        <taxon>Pleurotaceae</taxon>
        <taxon>Pleurotus</taxon>
    </lineage>
</organism>
<accession>A0ACB7IKS1</accession>
<evidence type="ECO:0000313" key="2">
    <source>
        <dbReference type="Proteomes" id="UP000824881"/>
    </source>
</evidence>
<name>A0ACB7IKS1_PLECO</name>
<protein>
    <submittedName>
        <fullName evidence="1">Uncharacterized protein</fullName>
    </submittedName>
</protein>
<proteinExistence type="predicted"/>
<sequence length="103" mass="11386">MESGVQHLDPPKAPALGTPPLKPRSSVSTYEGRSASSEMELKIEVFEAAVRANPRSTRPSRTSERSPPSYLVPFPFSNTSSRMPPRPTKIWDIYALISTLKLC</sequence>
<evidence type="ECO:0000313" key="1">
    <source>
        <dbReference type="EMBL" id="KAG9218446.1"/>
    </source>
</evidence>
<keyword evidence="2" id="KW-1185">Reference proteome</keyword>
<dbReference type="EMBL" id="WQMT02000010">
    <property type="protein sequence ID" value="KAG9218446.1"/>
    <property type="molecule type" value="Genomic_DNA"/>
</dbReference>
<reference evidence="1 2" key="1">
    <citation type="journal article" date="2021" name="Appl. Environ. Microbiol.">
        <title>Genetic linkage and physical mapping for an oyster mushroom Pleurotus cornucopiae and QTL analysis for the trait cap color.</title>
        <authorList>
            <person name="Zhang Y."/>
            <person name="Gao W."/>
            <person name="Sonnenberg A."/>
            <person name="Chen Q."/>
            <person name="Zhang J."/>
            <person name="Huang C."/>
        </authorList>
    </citation>
    <scope>NUCLEOTIDE SEQUENCE [LARGE SCALE GENOMIC DNA]</scope>
    <source>
        <strain evidence="1">CCMSSC00406</strain>
    </source>
</reference>
<comment type="caution">
    <text evidence="1">The sequence shown here is derived from an EMBL/GenBank/DDBJ whole genome shotgun (WGS) entry which is preliminary data.</text>
</comment>
<gene>
    <name evidence="1" type="ORF">CCMSSC00406_0007953</name>
</gene>